<dbReference type="RefSeq" id="WP_272778990.1">
    <property type="nucleotide sequence ID" value="NZ_JAQQLI010000038.1"/>
</dbReference>
<evidence type="ECO:0000313" key="2">
    <source>
        <dbReference type="EMBL" id="MDC7788152.1"/>
    </source>
</evidence>
<reference evidence="2" key="1">
    <citation type="journal article" date="2023" name="Microbiol Resour">
        <title>Genome Sequences of Rhodoplanes serenus and Two Thermotolerant Strains, Rhodoplanes tepidamans and 'Rhodoplanes cryptolactis,' Further Refine the Genus.</title>
        <authorList>
            <person name="Rayyan A.A."/>
            <person name="Kyndt J.A."/>
        </authorList>
    </citation>
    <scope>NUCLEOTIDE SEQUENCE</scope>
    <source>
        <strain evidence="2">DSM 9987</strain>
    </source>
</reference>
<dbReference type="EMBL" id="JAQQLI010000038">
    <property type="protein sequence ID" value="MDC7788152.1"/>
    <property type="molecule type" value="Genomic_DNA"/>
</dbReference>
<evidence type="ECO:0000259" key="1">
    <source>
        <dbReference type="Pfam" id="PF03831"/>
    </source>
</evidence>
<proteinExistence type="predicted"/>
<dbReference type="Pfam" id="PF03831">
    <property type="entry name" value="YjdM"/>
    <property type="match status" value="1"/>
</dbReference>
<accession>A0ABT5JF16</accession>
<gene>
    <name evidence="2" type="ORF">PQJ73_20885</name>
</gene>
<reference evidence="2" key="2">
    <citation type="submission" date="2023-02" db="EMBL/GenBank/DDBJ databases">
        <authorList>
            <person name="Rayyan A."/>
            <person name="Meyer T."/>
            <person name="Kyndt J.A."/>
        </authorList>
    </citation>
    <scope>NUCLEOTIDE SEQUENCE</scope>
    <source>
        <strain evidence="2">DSM 9987</strain>
    </source>
</reference>
<dbReference type="InterPro" id="IPR013988">
    <property type="entry name" value="YjdM_C"/>
</dbReference>
<evidence type="ECO:0000313" key="3">
    <source>
        <dbReference type="Proteomes" id="UP001165652"/>
    </source>
</evidence>
<organism evidence="2 3">
    <name type="scientific">Rhodoplanes tepidamans</name>
    <name type="common">Rhodoplanes cryptolactis</name>
    <dbReference type="NCBI Taxonomy" id="200616"/>
    <lineage>
        <taxon>Bacteria</taxon>
        <taxon>Pseudomonadati</taxon>
        <taxon>Pseudomonadota</taxon>
        <taxon>Alphaproteobacteria</taxon>
        <taxon>Hyphomicrobiales</taxon>
        <taxon>Nitrobacteraceae</taxon>
        <taxon>Rhodoplanes</taxon>
    </lineage>
</organism>
<dbReference type="Proteomes" id="UP001165652">
    <property type="component" value="Unassembled WGS sequence"/>
</dbReference>
<feature type="domain" description="Protein YjdM C-terminal" evidence="1">
    <location>
        <begin position="7"/>
        <end position="73"/>
    </location>
</feature>
<sequence length="73" mass="7770">MGDAITKDSNGNPLGDGDSVTVIKDLKVKGTSETIKRGTLVKNIRLTGNPGKVECNTKQVKGLVLKTEFLKKA</sequence>
<comment type="caution">
    <text evidence="2">The sequence shown here is derived from an EMBL/GenBank/DDBJ whole genome shotgun (WGS) entry which is preliminary data.</text>
</comment>
<dbReference type="Gene3D" id="2.30.30.40">
    <property type="entry name" value="SH3 Domains"/>
    <property type="match status" value="1"/>
</dbReference>
<keyword evidence="3" id="KW-1185">Reference proteome</keyword>
<dbReference type="SUPFAM" id="SSF82057">
    <property type="entry name" value="Prokaryotic SH3-related domain"/>
    <property type="match status" value="1"/>
</dbReference>
<name>A0ABT5JF16_RHOTP</name>
<protein>
    <submittedName>
        <fullName evidence="2">Alkylphosphonate utilization protein</fullName>
    </submittedName>
</protein>